<organism evidence="1 2">
    <name type="scientific">Tumidithrix elongata BACA0141</name>
    <dbReference type="NCBI Taxonomy" id="2716417"/>
    <lineage>
        <taxon>Bacteria</taxon>
        <taxon>Bacillati</taxon>
        <taxon>Cyanobacteriota</taxon>
        <taxon>Cyanophyceae</taxon>
        <taxon>Pseudanabaenales</taxon>
        <taxon>Pseudanabaenaceae</taxon>
        <taxon>Tumidithrix</taxon>
        <taxon>Tumidithrix elongata</taxon>
    </lineage>
</organism>
<sequence length="132" mass="14833">MIKAGAKTRRYEVVGVYYDNDFALTSIVPLRIYKDEIGTVQTPITSLLVGRFVNTDCAIPKAKEFEPRYVNACSENGSSVTGESNFTVIVPFHPTNEVNHKAQIREIAKFPDVLAISYFGETHTTSIERFIR</sequence>
<dbReference type="Proteomes" id="UP001333818">
    <property type="component" value="Unassembled WGS sequence"/>
</dbReference>
<name>A0AAW9Q0A1_9CYAN</name>
<dbReference type="AlphaFoldDB" id="A0AAW9Q0A1"/>
<evidence type="ECO:0000313" key="2">
    <source>
        <dbReference type="Proteomes" id="UP001333818"/>
    </source>
</evidence>
<reference evidence="1" key="1">
    <citation type="submission" date="2024-01" db="EMBL/GenBank/DDBJ databases">
        <title>Bank of Algae and Cyanobacteria of the Azores (BACA) strain genomes.</title>
        <authorList>
            <person name="Luz R."/>
            <person name="Cordeiro R."/>
            <person name="Fonseca A."/>
            <person name="Goncalves V."/>
        </authorList>
    </citation>
    <scope>NUCLEOTIDE SEQUENCE</scope>
    <source>
        <strain evidence="1">BACA0141</strain>
    </source>
</reference>
<comment type="caution">
    <text evidence="1">The sequence shown here is derived from an EMBL/GenBank/DDBJ whole genome shotgun (WGS) entry which is preliminary data.</text>
</comment>
<gene>
    <name evidence="1" type="ORF">V2H45_05935</name>
</gene>
<proteinExistence type="predicted"/>
<accession>A0AAW9Q0A1</accession>
<evidence type="ECO:0000313" key="1">
    <source>
        <dbReference type="EMBL" id="MEE3716281.1"/>
    </source>
</evidence>
<dbReference type="RefSeq" id="WP_330482708.1">
    <property type="nucleotide sequence ID" value="NZ_JAZBJZ010000015.1"/>
</dbReference>
<dbReference type="EMBL" id="JAZBJZ010000015">
    <property type="protein sequence ID" value="MEE3716281.1"/>
    <property type="molecule type" value="Genomic_DNA"/>
</dbReference>
<keyword evidence="2" id="KW-1185">Reference proteome</keyword>
<protein>
    <submittedName>
        <fullName evidence="1">Uncharacterized protein</fullName>
    </submittedName>
</protein>